<organism evidence="2 3">
    <name type="scientific">Trichonephila inaurata madagascariensis</name>
    <dbReference type="NCBI Taxonomy" id="2747483"/>
    <lineage>
        <taxon>Eukaryota</taxon>
        <taxon>Metazoa</taxon>
        <taxon>Ecdysozoa</taxon>
        <taxon>Arthropoda</taxon>
        <taxon>Chelicerata</taxon>
        <taxon>Arachnida</taxon>
        <taxon>Araneae</taxon>
        <taxon>Araneomorphae</taxon>
        <taxon>Entelegynae</taxon>
        <taxon>Araneoidea</taxon>
        <taxon>Nephilidae</taxon>
        <taxon>Trichonephila</taxon>
        <taxon>Trichonephila inaurata</taxon>
    </lineage>
</organism>
<dbReference type="AlphaFoldDB" id="A0A8X7CAX8"/>
<proteinExistence type="predicted"/>
<keyword evidence="3" id="KW-1185">Reference proteome</keyword>
<reference evidence="2" key="1">
    <citation type="submission" date="2020-08" db="EMBL/GenBank/DDBJ databases">
        <title>Multicomponent nature underlies the extraordinary mechanical properties of spider dragline silk.</title>
        <authorList>
            <person name="Kono N."/>
            <person name="Nakamura H."/>
            <person name="Mori M."/>
            <person name="Yoshida Y."/>
            <person name="Ohtoshi R."/>
            <person name="Malay A.D."/>
            <person name="Moran D.A.P."/>
            <person name="Tomita M."/>
            <person name="Numata K."/>
            <person name="Arakawa K."/>
        </authorList>
    </citation>
    <scope>NUCLEOTIDE SEQUENCE</scope>
</reference>
<keyword evidence="2" id="KW-0548">Nucleotidyltransferase</keyword>
<gene>
    <name evidence="2" type="primary">X-elementORF2_901</name>
    <name evidence="2" type="ORF">TNIN_178561</name>
</gene>
<protein>
    <submittedName>
        <fullName evidence="2">Putative RNA-directed DNA polymerase from transposon X-element</fullName>
    </submittedName>
</protein>
<dbReference type="OrthoDB" id="6752913at2759"/>
<evidence type="ECO:0000313" key="2">
    <source>
        <dbReference type="EMBL" id="GFY62688.1"/>
    </source>
</evidence>
<dbReference type="GO" id="GO:0003964">
    <property type="term" value="F:RNA-directed DNA polymerase activity"/>
    <property type="evidence" value="ECO:0007669"/>
    <property type="project" value="UniProtKB-KW"/>
</dbReference>
<dbReference type="EMBL" id="BMAV01014356">
    <property type="protein sequence ID" value="GFY62688.1"/>
    <property type="molecule type" value="Genomic_DNA"/>
</dbReference>
<keyword evidence="2" id="KW-0808">Transferase</keyword>
<dbReference type="Proteomes" id="UP000886998">
    <property type="component" value="Unassembled WGS sequence"/>
</dbReference>
<dbReference type="SUPFAM" id="SSF56219">
    <property type="entry name" value="DNase I-like"/>
    <property type="match status" value="1"/>
</dbReference>
<comment type="caution">
    <text evidence="2">The sequence shown here is derived from an EMBL/GenBank/DDBJ whole genome shotgun (WGS) entry which is preliminary data.</text>
</comment>
<evidence type="ECO:0000313" key="3">
    <source>
        <dbReference type="Proteomes" id="UP000886998"/>
    </source>
</evidence>
<feature type="domain" description="Endonuclease/exonuclease/phosphatase" evidence="1">
    <location>
        <begin position="2"/>
        <end position="122"/>
    </location>
</feature>
<dbReference type="Pfam" id="PF03372">
    <property type="entry name" value="Exo_endo_phos"/>
    <property type="match status" value="1"/>
</dbReference>
<accession>A0A8X7CAX8</accession>
<evidence type="ECO:0000259" key="1">
    <source>
        <dbReference type="Pfam" id="PF03372"/>
    </source>
</evidence>
<dbReference type="Gene3D" id="3.60.10.10">
    <property type="entry name" value="Endonuclease/exonuclease/phosphatase"/>
    <property type="match status" value="1"/>
</dbReference>
<keyword evidence="2" id="KW-0695">RNA-directed DNA polymerase</keyword>
<name>A0A8X7CAX8_9ARAC</name>
<dbReference type="InterPro" id="IPR036691">
    <property type="entry name" value="Endo/exonu/phosph_ase_sf"/>
</dbReference>
<dbReference type="InterPro" id="IPR005135">
    <property type="entry name" value="Endo/exonuclease/phosphatase"/>
</dbReference>
<sequence length="122" mass="13811">MRDFVDKHSPDILLIQETHLRPEHSFKIPNYNCYRTDRTHPAPGRGGTALLIKNCISHYHVPTPPLLTGVEATLIILTPIDHDPILVGSFYIPPINNYFKNLDDALDPIFNLNPKTILVGDF</sequence>